<dbReference type="InterPro" id="IPR036271">
    <property type="entry name" value="Tet_transcr_reg_TetR-rel_C_sf"/>
</dbReference>
<dbReference type="InterPro" id="IPR001647">
    <property type="entry name" value="HTH_TetR"/>
</dbReference>
<dbReference type="Gene3D" id="1.10.357.10">
    <property type="entry name" value="Tetracycline Repressor, domain 2"/>
    <property type="match status" value="1"/>
</dbReference>
<dbReference type="InterPro" id="IPR009057">
    <property type="entry name" value="Homeodomain-like_sf"/>
</dbReference>
<dbReference type="PRINTS" id="PR00455">
    <property type="entry name" value="HTHTETR"/>
</dbReference>
<evidence type="ECO:0000256" key="2">
    <source>
        <dbReference type="ARBA" id="ARBA00023125"/>
    </source>
</evidence>
<sequence>MYAMSTSTDILPLRRLLMSKRSGETYHHGNLHDTLIAAAIELIRDKGPNAFSLRELAKKAGVSHTAPYRHFKDKNALLSAIAETGFKTLTERTQNAAMQFDGDPKRQLIETGVAYVELALDSPEITQLMFGGFIDTKKCPKENLDSEADNAFQGLVNLIESGKQSGIFRNEETELLALATWSMVHGLAMLITGGQLCGIADEQDQVRNLSAKVETLLMEGILVR</sequence>
<proteinExistence type="predicted"/>
<dbReference type="Pfam" id="PF00440">
    <property type="entry name" value="TetR_N"/>
    <property type="match status" value="1"/>
</dbReference>
<gene>
    <name evidence="6" type="ORF">DIZ78_03145</name>
</gene>
<reference evidence="6 7" key="1">
    <citation type="journal article" date="2018" name="ISME J.">
        <title>Endosymbiont genomes yield clues of tubeworm success.</title>
        <authorList>
            <person name="Li Y."/>
            <person name="Liles M.R."/>
            <person name="Halanych K.M."/>
        </authorList>
    </citation>
    <scope>NUCLEOTIDE SEQUENCE [LARGE SCALE GENOMIC DNA]</scope>
    <source>
        <strain evidence="6">A1462</strain>
    </source>
</reference>
<protein>
    <submittedName>
        <fullName evidence="6">TetR family transcriptional regulator</fullName>
    </submittedName>
</protein>
<keyword evidence="2 4" id="KW-0238">DNA-binding</keyword>
<dbReference type="PANTHER" id="PTHR43479:SF11">
    <property type="entry name" value="ACREF_ENVCD OPERON REPRESSOR-RELATED"/>
    <property type="match status" value="1"/>
</dbReference>
<organism evidence="6 7">
    <name type="scientific">endosymbiont of Escarpia spicata</name>
    <dbReference type="NCBI Taxonomy" id="2200908"/>
    <lineage>
        <taxon>Bacteria</taxon>
        <taxon>Pseudomonadati</taxon>
        <taxon>Pseudomonadota</taxon>
        <taxon>Gammaproteobacteria</taxon>
        <taxon>sulfur-oxidizing symbionts</taxon>
    </lineage>
</organism>
<dbReference type="SUPFAM" id="SSF46689">
    <property type="entry name" value="Homeodomain-like"/>
    <property type="match status" value="1"/>
</dbReference>
<evidence type="ECO:0000256" key="4">
    <source>
        <dbReference type="PROSITE-ProRule" id="PRU00335"/>
    </source>
</evidence>
<accession>A0A370DR68</accession>
<dbReference type="Pfam" id="PF13305">
    <property type="entry name" value="TetR_C_33"/>
    <property type="match status" value="1"/>
</dbReference>
<dbReference type="GO" id="GO:0003677">
    <property type="term" value="F:DNA binding"/>
    <property type="evidence" value="ECO:0007669"/>
    <property type="project" value="UniProtKB-UniRule"/>
</dbReference>
<comment type="caution">
    <text evidence="6">The sequence shown here is derived from an EMBL/GenBank/DDBJ whole genome shotgun (WGS) entry which is preliminary data.</text>
</comment>
<evidence type="ECO:0000256" key="3">
    <source>
        <dbReference type="ARBA" id="ARBA00023163"/>
    </source>
</evidence>
<dbReference type="PANTHER" id="PTHR43479">
    <property type="entry name" value="ACREF/ENVCD OPERON REPRESSOR-RELATED"/>
    <property type="match status" value="1"/>
</dbReference>
<keyword evidence="7" id="KW-1185">Reference proteome</keyword>
<dbReference type="AlphaFoldDB" id="A0A370DR68"/>
<keyword evidence="1" id="KW-0805">Transcription regulation</keyword>
<keyword evidence="3" id="KW-0804">Transcription</keyword>
<dbReference type="InterPro" id="IPR050624">
    <property type="entry name" value="HTH-type_Tx_Regulator"/>
</dbReference>
<feature type="DNA-binding region" description="H-T-H motif" evidence="4">
    <location>
        <begin position="52"/>
        <end position="71"/>
    </location>
</feature>
<dbReference type="Proteomes" id="UP000254771">
    <property type="component" value="Unassembled WGS sequence"/>
</dbReference>
<dbReference type="PROSITE" id="PS50977">
    <property type="entry name" value="HTH_TETR_2"/>
    <property type="match status" value="1"/>
</dbReference>
<evidence type="ECO:0000313" key="6">
    <source>
        <dbReference type="EMBL" id="RDH87578.1"/>
    </source>
</evidence>
<dbReference type="InterPro" id="IPR025996">
    <property type="entry name" value="MT1864/Rv1816-like_C"/>
</dbReference>
<dbReference type="EMBL" id="QFXE01000005">
    <property type="protein sequence ID" value="RDH87578.1"/>
    <property type="molecule type" value="Genomic_DNA"/>
</dbReference>
<name>A0A370DR68_9GAMM</name>
<dbReference type="SUPFAM" id="SSF48498">
    <property type="entry name" value="Tetracyclin repressor-like, C-terminal domain"/>
    <property type="match status" value="1"/>
</dbReference>
<feature type="domain" description="HTH tetR-type" evidence="5">
    <location>
        <begin position="29"/>
        <end position="89"/>
    </location>
</feature>
<evidence type="ECO:0000256" key="1">
    <source>
        <dbReference type="ARBA" id="ARBA00023015"/>
    </source>
</evidence>
<evidence type="ECO:0000313" key="7">
    <source>
        <dbReference type="Proteomes" id="UP000254771"/>
    </source>
</evidence>
<evidence type="ECO:0000259" key="5">
    <source>
        <dbReference type="PROSITE" id="PS50977"/>
    </source>
</evidence>